<feature type="domain" description="MaoC-like" evidence="1">
    <location>
        <begin position="11"/>
        <end position="102"/>
    </location>
</feature>
<dbReference type="PANTHER" id="PTHR43437:SF3">
    <property type="entry name" value="HYDROXYACYL-THIOESTER DEHYDRATASE TYPE 2, MITOCHONDRIAL"/>
    <property type="match status" value="1"/>
</dbReference>
<dbReference type="RefSeq" id="WP_382423702.1">
    <property type="nucleotide sequence ID" value="NZ_JBHSCW010000011.1"/>
</dbReference>
<organism evidence="2 3">
    <name type="scientific">Fodinicurvata halophila</name>
    <dbReference type="NCBI Taxonomy" id="1419723"/>
    <lineage>
        <taxon>Bacteria</taxon>
        <taxon>Pseudomonadati</taxon>
        <taxon>Pseudomonadota</taxon>
        <taxon>Alphaproteobacteria</taxon>
        <taxon>Rhodospirillales</taxon>
        <taxon>Rhodovibrionaceae</taxon>
        <taxon>Fodinicurvata</taxon>
    </lineage>
</organism>
<dbReference type="PANTHER" id="PTHR43437">
    <property type="entry name" value="HYDROXYACYL-THIOESTER DEHYDRATASE TYPE 2, MITOCHONDRIAL-RELATED"/>
    <property type="match status" value="1"/>
</dbReference>
<evidence type="ECO:0000313" key="2">
    <source>
        <dbReference type="EMBL" id="MFC4353328.1"/>
    </source>
</evidence>
<accession>A0ABV8UR82</accession>
<sequence length="139" mass="15442">MTLDTQLPASSTVFTAERRFTQAEFDRFAEISGDDNPIHVDPVFSSQTRFGRTVAHGMLLYTALRGVIATHFPGMRQLTQSLMFPAPTFAEETLRLEVEVLDYPSAKECRLAMRILRAADATLTLEGETCIALDRETGA</sequence>
<dbReference type="Pfam" id="PF01575">
    <property type="entry name" value="MaoC_dehydratas"/>
    <property type="match status" value="1"/>
</dbReference>
<dbReference type="InterPro" id="IPR002539">
    <property type="entry name" value="MaoC-like_dom"/>
</dbReference>
<dbReference type="Proteomes" id="UP001595799">
    <property type="component" value="Unassembled WGS sequence"/>
</dbReference>
<dbReference type="PRINTS" id="PR01483">
    <property type="entry name" value="FASYNTHASE"/>
</dbReference>
<reference evidence="3" key="1">
    <citation type="journal article" date="2019" name="Int. J. Syst. Evol. Microbiol.">
        <title>The Global Catalogue of Microorganisms (GCM) 10K type strain sequencing project: providing services to taxonomists for standard genome sequencing and annotation.</title>
        <authorList>
            <consortium name="The Broad Institute Genomics Platform"/>
            <consortium name="The Broad Institute Genome Sequencing Center for Infectious Disease"/>
            <person name="Wu L."/>
            <person name="Ma J."/>
        </authorList>
    </citation>
    <scope>NUCLEOTIDE SEQUENCE [LARGE SCALE GENOMIC DNA]</scope>
    <source>
        <strain evidence="3">CECT 8472</strain>
    </source>
</reference>
<dbReference type="InterPro" id="IPR003965">
    <property type="entry name" value="Fatty_acid_synthase"/>
</dbReference>
<gene>
    <name evidence="2" type="ORF">ACFOW6_17400</name>
</gene>
<dbReference type="EMBL" id="JBHSCW010000011">
    <property type="protein sequence ID" value="MFC4353328.1"/>
    <property type="molecule type" value="Genomic_DNA"/>
</dbReference>
<name>A0ABV8UR82_9PROT</name>
<protein>
    <submittedName>
        <fullName evidence="2">MaoC/PaaZ C-terminal domain-containing protein</fullName>
    </submittedName>
</protein>
<dbReference type="InterPro" id="IPR050965">
    <property type="entry name" value="UPF0336/Enoyl-CoA_hydratase"/>
</dbReference>
<evidence type="ECO:0000313" key="3">
    <source>
        <dbReference type="Proteomes" id="UP001595799"/>
    </source>
</evidence>
<dbReference type="Gene3D" id="3.10.129.10">
    <property type="entry name" value="Hotdog Thioesterase"/>
    <property type="match status" value="1"/>
</dbReference>
<evidence type="ECO:0000259" key="1">
    <source>
        <dbReference type="Pfam" id="PF01575"/>
    </source>
</evidence>
<comment type="caution">
    <text evidence="2">The sequence shown here is derived from an EMBL/GenBank/DDBJ whole genome shotgun (WGS) entry which is preliminary data.</text>
</comment>
<proteinExistence type="predicted"/>
<dbReference type="SUPFAM" id="SSF54637">
    <property type="entry name" value="Thioesterase/thiol ester dehydrase-isomerase"/>
    <property type="match status" value="1"/>
</dbReference>
<keyword evidence="3" id="KW-1185">Reference proteome</keyword>
<dbReference type="InterPro" id="IPR029069">
    <property type="entry name" value="HotDog_dom_sf"/>
</dbReference>